<keyword evidence="4" id="KW-0479">Metal-binding</keyword>
<sequence length="313" mass="36395">MDIRETIILPLYYEFADFLKHHFDYKVQKISLNAGFTCPNRDGTKGQGGCTYCNNQTFNPEYCKTEKSITQQLNEGKRFFSRKYPAMKYLAYFQAYSNTYAKIDELKRKYEEALNVDEVVGLIIGTRPDCMPDSLLLYLEELNRHIFLFIEYGIETTNDNTLKHIHRRHTYADAVDAVERTAARGILTGGHIILGLPGESRESMVKQATVLSRLPLTTLKIHQLQLICGTRMAREYEENPQSFRLFGIDDYIELVIDFVEHLRPDMALDRFISQSPKELLIAPNWGIKNYEFTALLKKRMREKQAYQGKFCPK</sequence>
<comment type="cofactor">
    <cofactor evidence="1">
        <name>[4Fe-4S] cluster</name>
        <dbReference type="ChEBI" id="CHEBI:49883"/>
    </cofactor>
</comment>
<protein>
    <recommendedName>
        <fullName evidence="7">Radical SAM core domain-containing protein</fullName>
    </recommendedName>
</protein>
<name>A0A5J4S6N2_9ZZZZ</name>
<dbReference type="Gene3D" id="3.80.30.20">
    <property type="entry name" value="tm_1862 like domain"/>
    <property type="match status" value="1"/>
</dbReference>
<evidence type="ECO:0000256" key="5">
    <source>
        <dbReference type="ARBA" id="ARBA00023004"/>
    </source>
</evidence>
<evidence type="ECO:0000256" key="6">
    <source>
        <dbReference type="ARBA" id="ARBA00023014"/>
    </source>
</evidence>
<evidence type="ECO:0000256" key="2">
    <source>
        <dbReference type="ARBA" id="ARBA00022485"/>
    </source>
</evidence>
<dbReference type="SFLD" id="SFLDS00029">
    <property type="entry name" value="Radical_SAM"/>
    <property type="match status" value="1"/>
</dbReference>
<dbReference type="PROSITE" id="PS51918">
    <property type="entry name" value="RADICAL_SAM"/>
    <property type="match status" value="1"/>
</dbReference>
<dbReference type="InterPro" id="IPR039661">
    <property type="entry name" value="ELP3"/>
</dbReference>
<dbReference type="InterPro" id="IPR005911">
    <property type="entry name" value="YhcC-like"/>
</dbReference>
<dbReference type="SFLD" id="SFLDG01091">
    <property type="entry name" value="uncharacterized_CHP01210-like"/>
    <property type="match status" value="1"/>
</dbReference>
<dbReference type="AlphaFoldDB" id="A0A5J4S6N2"/>
<accession>A0A5J4S6N2</accession>
<dbReference type="InterPro" id="IPR006638">
    <property type="entry name" value="Elp3/MiaA/NifB-like_rSAM"/>
</dbReference>
<dbReference type="Pfam" id="PF16199">
    <property type="entry name" value="Radical_SAM_C"/>
    <property type="match status" value="1"/>
</dbReference>
<comment type="caution">
    <text evidence="8">The sequence shown here is derived from an EMBL/GenBank/DDBJ whole genome shotgun (WGS) entry which is preliminary data.</text>
</comment>
<feature type="domain" description="Radical SAM core" evidence="7">
    <location>
        <begin position="22"/>
        <end position="265"/>
    </location>
</feature>
<proteinExistence type="predicted"/>
<dbReference type="NCBIfam" id="TIGR01212">
    <property type="entry name" value="TIGR01212 family radical SAM protein"/>
    <property type="match status" value="1"/>
</dbReference>
<keyword evidence="6" id="KW-0411">Iron-sulfur</keyword>
<dbReference type="SFLD" id="SFLDG01086">
    <property type="entry name" value="elongater_protein-like"/>
    <property type="match status" value="1"/>
</dbReference>
<dbReference type="GO" id="GO:0003824">
    <property type="term" value="F:catalytic activity"/>
    <property type="evidence" value="ECO:0007669"/>
    <property type="project" value="InterPro"/>
</dbReference>
<reference evidence="8" key="1">
    <citation type="submission" date="2019-03" db="EMBL/GenBank/DDBJ databases">
        <title>Single cell metagenomics reveals metabolic interactions within the superorganism composed of flagellate Streblomastix strix and complex community of Bacteroidetes bacteria on its surface.</title>
        <authorList>
            <person name="Treitli S.C."/>
            <person name="Kolisko M."/>
            <person name="Husnik F."/>
            <person name="Keeling P."/>
            <person name="Hampl V."/>
        </authorList>
    </citation>
    <scope>NUCLEOTIDE SEQUENCE</scope>
    <source>
        <strain evidence="8">STM</strain>
    </source>
</reference>
<dbReference type="InterPro" id="IPR007197">
    <property type="entry name" value="rSAM"/>
</dbReference>
<dbReference type="GO" id="GO:0051539">
    <property type="term" value="F:4 iron, 4 sulfur cluster binding"/>
    <property type="evidence" value="ECO:0007669"/>
    <property type="project" value="UniProtKB-KW"/>
</dbReference>
<dbReference type="EMBL" id="SNRY01000417">
    <property type="protein sequence ID" value="KAA6341020.1"/>
    <property type="molecule type" value="Genomic_DNA"/>
</dbReference>
<dbReference type="Pfam" id="PF04055">
    <property type="entry name" value="Radical_SAM"/>
    <property type="match status" value="1"/>
</dbReference>
<keyword evidence="5" id="KW-0408">Iron</keyword>
<dbReference type="GO" id="GO:0046872">
    <property type="term" value="F:metal ion binding"/>
    <property type="evidence" value="ECO:0007669"/>
    <property type="project" value="UniProtKB-KW"/>
</dbReference>
<dbReference type="PANTHER" id="PTHR11135">
    <property type="entry name" value="HISTONE ACETYLTRANSFERASE-RELATED"/>
    <property type="match status" value="1"/>
</dbReference>
<evidence type="ECO:0000256" key="1">
    <source>
        <dbReference type="ARBA" id="ARBA00001966"/>
    </source>
</evidence>
<dbReference type="SMART" id="SM00729">
    <property type="entry name" value="Elp3"/>
    <property type="match status" value="1"/>
</dbReference>
<organism evidence="8">
    <name type="scientific">termite gut metagenome</name>
    <dbReference type="NCBI Taxonomy" id="433724"/>
    <lineage>
        <taxon>unclassified sequences</taxon>
        <taxon>metagenomes</taxon>
        <taxon>organismal metagenomes</taxon>
    </lineage>
</organism>
<gene>
    <name evidence="8" type="ORF">EZS27_011150</name>
</gene>
<dbReference type="PANTHER" id="PTHR11135:SF1">
    <property type="entry name" value="PROTEIN YHCC"/>
    <property type="match status" value="1"/>
</dbReference>
<evidence type="ECO:0000313" key="8">
    <source>
        <dbReference type="EMBL" id="KAA6341020.1"/>
    </source>
</evidence>
<dbReference type="InterPro" id="IPR023404">
    <property type="entry name" value="rSAM_horseshoe"/>
</dbReference>
<evidence type="ECO:0000259" key="7">
    <source>
        <dbReference type="PROSITE" id="PS51918"/>
    </source>
</evidence>
<keyword evidence="2" id="KW-0004">4Fe-4S</keyword>
<keyword evidence="3" id="KW-0949">S-adenosyl-L-methionine</keyword>
<dbReference type="SUPFAM" id="SSF102114">
    <property type="entry name" value="Radical SAM enzymes"/>
    <property type="match status" value="1"/>
</dbReference>
<dbReference type="InterPro" id="IPR032432">
    <property type="entry name" value="Radical_SAM_C"/>
</dbReference>
<evidence type="ECO:0000256" key="4">
    <source>
        <dbReference type="ARBA" id="ARBA00022723"/>
    </source>
</evidence>
<dbReference type="InterPro" id="IPR058240">
    <property type="entry name" value="rSAM_sf"/>
</dbReference>
<evidence type="ECO:0000256" key="3">
    <source>
        <dbReference type="ARBA" id="ARBA00022691"/>
    </source>
</evidence>